<proteinExistence type="predicted"/>
<dbReference type="Pfam" id="PF01464">
    <property type="entry name" value="SLT"/>
    <property type="match status" value="1"/>
</dbReference>
<dbReference type="EMBL" id="CP041372">
    <property type="protein sequence ID" value="QKS72445.1"/>
    <property type="molecule type" value="Genomic_DNA"/>
</dbReference>
<keyword evidence="3" id="KW-1185">Reference proteome</keyword>
<dbReference type="Proteomes" id="UP000318138">
    <property type="component" value="Chromosome"/>
</dbReference>
<evidence type="ECO:0000259" key="1">
    <source>
        <dbReference type="Pfam" id="PF01464"/>
    </source>
</evidence>
<evidence type="ECO:0000313" key="3">
    <source>
        <dbReference type="Proteomes" id="UP000318138"/>
    </source>
</evidence>
<dbReference type="RefSeq" id="WP_176010422.1">
    <property type="nucleotide sequence ID" value="NZ_CP041372.2"/>
</dbReference>
<dbReference type="KEGG" id="psua:FLK61_38105"/>
<dbReference type="SUPFAM" id="SSF53955">
    <property type="entry name" value="Lysozyme-like"/>
    <property type="match status" value="1"/>
</dbReference>
<organism evidence="2 3">
    <name type="scientific">Paenalkalicoccus suaedae</name>
    <dbReference type="NCBI Taxonomy" id="2592382"/>
    <lineage>
        <taxon>Bacteria</taxon>
        <taxon>Bacillati</taxon>
        <taxon>Bacillota</taxon>
        <taxon>Bacilli</taxon>
        <taxon>Bacillales</taxon>
        <taxon>Bacillaceae</taxon>
        <taxon>Paenalkalicoccus</taxon>
    </lineage>
</organism>
<sequence>MAKVVLATVLFIFGVLLFSAMFADFFETTPSTTTSVEQEVGLTNPSYSEINQLLTDKALENNVPPEVVKAVAYRESRWRQFEDGEPLISFDNGIGIMQVTDTGYDTDRLKTDISYNIDIGIEILLDKAAMAGSTLPTIANADWRDIEYWYFPVMAYNGLVHANSPIIRATGERNQDAYQERVFQSIRDFNPNISLSPITISLEDLNYDENYLLRFETDVLTLDTLGQSRYTLEEGEELVVVENGARLHDRPSDEYAEVSQVEQGDVVTLLDVVLPEDSHFSGRNQISKSAPWFLVESSDGDEGYMEAYTLE</sequence>
<dbReference type="Gene3D" id="1.10.530.10">
    <property type="match status" value="1"/>
</dbReference>
<evidence type="ECO:0000313" key="2">
    <source>
        <dbReference type="EMBL" id="QKS72445.1"/>
    </source>
</evidence>
<dbReference type="AlphaFoldDB" id="A0A859FJ51"/>
<gene>
    <name evidence="2" type="ORF">FLK61_38105</name>
</gene>
<feature type="domain" description="Transglycosylase SLT" evidence="1">
    <location>
        <begin position="56"/>
        <end position="173"/>
    </location>
</feature>
<accession>A0A859FJ51</accession>
<reference evidence="3" key="1">
    <citation type="submission" date="2019-07" db="EMBL/GenBank/DDBJ databases">
        <title>Bacillus alkalisoli sp. nov. isolated from saline soil.</title>
        <authorList>
            <person name="Sun J.-Q."/>
            <person name="Xu L."/>
        </authorList>
    </citation>
    <scope>NUCLEOTIDE SEQUENCE [LARGE SCALE GENOMIC DNA]</scope>
    <source>
        <strain evidence="3">M4U3P1</strain>
    </source>
</reference>
<protein>
    <submittedName>
        <fullName evidence="2">Transglycosylase SLT domain-containing protein</fullName>
    </submittedName>
</protein>
<name>A0A859FJ51_9BACI</name>
<dbReference type="InterPro" id="IPR008258">
    <property type="entry name" value="Transglycosylase_SLT_dom_1"/>
</dbReference>
<dbReference type="InterPro" id="IPR023346">
    <property type="entry name" value="Lysozyme-like_dom_sf"/>
</dbReference>